<sequence length="69" mass="7415">SVDSKYCLTQLGKCDLWHKSENLHAVTDPPLSVGGGRRKPPDVGNQRPEGSLSEEAVAVQSKAVERKAS</sequence>
<accession>A0A1A8M8A0</accession>
<feature type="region of interest" description="Disordered" evidence="1">
    <location>
        <begin position="25"/>
        <end position="69"/>
    </location>
</feature>
<evidence type="ECO:0000313" key="2">
    <source>
        <dbReference type="EMBL" id="SBR53033.1"/>
    </source>
</evidence>
<name>A0A1A8M8A0_9TELE</name>
<reference evidence="2" key="1">
    <citation type="submission" date="2016-05" db="EMBL/GenBank/DDBJ databases">
        <authorList>
            <person name="Lavstsen T."/>
            <person name="Jespersen J.S."/>
        </authorList>
    </citation>
    <scope>NUCLEOTIDE SEQUENCE</scope>
    <source>
        <tissue evidence="2">Brain</tissue>
    </source>
</reference>
<feature type="non-terminal residue" evidence="2">
    <location>
        <position position="1"/>
    </location>
</feature>
<reference evidence="2" key="2">
    <citation type="submission" date="2016-06" db="EMBL/GenBank/DDBJ databases">
        <title>The genome of a short-lived fish provides insights into sex chromosome evolution and the genetic control of aging.</title>
        <authorList>
            <person name="Reichwald K."/>
            <person name="Felder M."/>
            <person name="Petzold A."/>
            <person name="Koch P."/>
            <person name="Groth M."/>
            <person name="Platzer M."/>
        </authorList>
    </citation>
    <scope>NUCLEOTIDE SEQUENCE</scope>
    <source>
        <tissue evidence="2">Brain</tissue>
    </source>
</reference>
<dbReference type="EMBL" id="HAEF01011874">
    <property type="protein sequence ID" value="SBR53033.1"/>
    <property type="molecule type" value="Transcribed_RNA"/>
</dbReference>
<dbReference type="AlphaFoldDB" id="A0A1A8M8A0"/>
<feature type="non-terminal residue" evidence="2">
    <location>
        <position position="69"/>
    </location>
</feature>
<evidence type="ECO:0000256" key="1">
    <source>
        <dbReference type="SAM" id="MobiDB-lite"/>
    </source>
</evidence>
<protein>
    <submittedName>
        <fullName evidence="2">Uncharacterized protein</fullName>
    </submittedName>
</protein>
<gene>
    <name evidence="2" type="primary">Nfu_g_1_013492</name>
</gene>
<proteinExistence type="predicted"/>
<organism evidence="2">
    <name type="scientific">Nothobranchius pienaari</name>
    <dbReference type="NCBI Taxonomy" id="704102"/>
    <lineage>
        <taxon>Eukaryota</taxon>
        <taxon>Metazoa</taxon>
        <taxon>Chordata</taxon>
        <taxon>Craniata</taxon>
        <taxon>Vertebrata</taxon>
        <taxon>Euteleostomi</taxon>
        <taxon>Actinopterygii</taxon>
        <taxon>Neopterygii</taxon>
        <taxon>Teleostei</taxon>
        <taxon>Neoteleostei</taxon>
        <taxon>Acanthomorphata</taxon>
        <taxon>Ovalentaria</taxon>
        <taxon>Atherinomorphae</taxon>
        <taxon>Cyprinodontiformes</taxon>
        <taxon>Nothobranchiidae</taxon>
        <taxon>Nothobranchius</taxon>
    </lineage>
</organism>